<name>A0A067SB44_GALM3</name>
<comment type="subcellular location">
    <subcellularLocation>
        <location evidence="1">Secreted</location>
    </subcellularLocation>
</comment>
<reference evidence="9" key="1">
    <citation type="journal article" date="2014" name="Proc. Natl. Acad. Sci. U.S.A.">
        <title>Extensive sampling of basidiomycete genomes demonstrates inadequacy of the white-rot/brown-rot paradigm for wood decay fungi.</title>
        <authorList>
            <person name="Riley R."/>
            <person name="Salamov A.A."/>
            <person name="Brown D.W."/>
            <person name="Nagy L.G."/>
            <person name="Floudas D."/>
            <person name="Held B.W."/>
            <person name="Levasseur A."/>
            <person name="Lombard V."/>
            <person name="Morin E."/>
            <person name="Otillar R."/>
            <person name="Lindquist E.A."/>
            <person name="Sun H."/>
            <person name="LaButti K.M."/>
            <person name="Schmutz J."/>
            <person name="Jabbour D."/>
            <person name="Luo H."/>
            <person name="Baker S.E."/>
            <person name="Pisabarro A.G."/>
            <person name="Walton J.D."/>
            <person name="Blanchette R.A."/>
            <person name="Henrissat B."/>
            <person name="Martin F."/>
            <person name="Cullen D."/>
            <person name="Hibbett D.S."/>
            <person name="Grigoriev I.V."/>
        </authorList>
    </citation>
    <scope>NUCLEOTIDE SEQUENCE [LARGE SCALE GENOMIC DNA]</scope>
    <source>
        <strain evidence="9">CBS 339.88</strain>
    </source>
</reference>
<feature type="chain" id="PRO_5001645575" description="CFEM domain-containing protein" evidence="6">
    <location>
        <begin position="19"/>
        <end position="183"/>
    </location>
</feature>
<evidence type="ECO:0000256" key="1">
    <source>
        <dbReference type="ARBA" id="ARBA00004613"/>
    </source>
</evidence>
<keyword evidence="9" id="KW-1185">Reference proteome</keyword>
<evidence type="ECO:0000256" key="2">
    <source>
        <dbReference type="ARBA" id="ARBA00022525"/>
    </source>
</evidence>
<dbReference type="AlphaFoldDB" id="A0A067SB44"/>
<keyword evidence="3 6" id="KW-0732">Signal</keyword>
<dbReference type="InterPro" id="IPR008427">
    <property type="entry name" value="Extracellular_membr_CFEM_dom"/>
</dbReference>
<dbReference type="GO" id="GO:0005576">
    <property type="term" value="C:extracellular region"/>
    <property type="evidence" value="ECO:0007669"/>
    <property type="project" value="UniProtKB-SubCell"/>
</dbReference>
<dbReference type="STRING" id="685588.A0A067SB44"/>
<feature type="region of interest" description="Disordered" evidence="5">
    <location>
        <begin position="125"/>
        <end position="152"/>
    </location>
</feature>
<evidence type="ECO:0000256" key="4">
    <source>
        <dbReference type="ARBA" id="ARBA00023157"/>
    </source>
</evidence>
<evidence type="ECO:0000313" key="8">
    <source>
        <dbReference type="EMBL" id="KDR67192.1"/>
    </source>
</evidence>
<dbReference type="SMART" id="SM00747">
    <property type="entry name" value="CFEM"/>
    <property type="match status" value="1"/>
</dbReference>
<keyword evidence="2" id="KW-0964">Secreted</keyword>
<dbReference type="Pfam" id="PF05730">
    <property type="entry name" value="CFEM"/>
    <property type="match status" value="1"/>
</dbReference>
<dbReference type="PROSITE" id="PS52012">
    <property type="entry name" value="CFEM"/>
    <property type="match status" value="1"/>
</dbReference>
<keyword evidence="4" id="KW-1015">Disulfide bond</keyword>
<evidence type="ECO:0000256" key="5">
    <source>
        <dbReference type="SAM" id="MobiDB-lite"/>
    </source>
</evidence>
<gene>
    <name evidence="8" type="ORF">GALMADRAFT_258588</name>
</gene>
<organism evidence="8 9">
    <name type="scientific">Galerina marginata (strain CBS 339.88)</name>
    <dbReference type="NCBI Taxonomy" id="685588"/>
    <lineage>
        <taxon>Eukaryota</taxon>
        <taxon>Fungi</taxon>
        <taxon>Dikarya</taxon>
        <taxon>Basidiomycota</taxon>
        <taxon>Agaricomycotina</taxon>
        <taxon>Agaricomycetes</taxon>
        <taxon>Agaricomycetidae</taxon>
        <taxon>Agaricales</taxon>
        <taxon>Agaricineae</taxon>
        <taxon>Strophariaceae</taxon>
        <taxon>Galerina</taxon>
    </lineage>
</organism>
<evidence type="ECO:0000256" key="6">
    <source>
        <dbReference type="SAM" id="SignalP"/>
    </source>
</evidence>
<sequence length="183" mass="17402">MFSKIFVFMTVAAVAVNAQSSSGTASAPDPSSSVLGGISPCILACVIPAATQNNCSFSDPTCVCASAQFQADATQCLTAHCTPADLQAAQALQSSQCSAASITPTGSATGVNTVPFSLASGATSAPASATSPPATTPTAPAGSGTSPSTAAPANTSKAGALSLVANSGVGAVFGAMLAAVLAL</sequence>
<evidence type="ECO:0000259" key="7">
    <source>
        <dbReference type="PROSITE" id="PS52012"/>
    </source>
</evidence>
<feature type="signal peptide" evidence="6">
    <location>
        <begin position="1"/>
        <end position="18"/>
    </location>
</feature>
<evidence type="ECO:0000256" key="3">
    <source>
        <dbReference type="ARBA" id="ARBA00022729"/>
    </source>
</evidence>
<proteinExistence type="predicted"/>
<dbReference type="Proteomes" id="UP000027222">
    <property type="component" value="Unassembled WGS sequence"/>
</dbReference>
<protein>
    <recommendedName>
        <fullName evidence="7">CFEM domain-containing protein</fullName>
    </recommendedName>
</protein>
<evidence type="ECO:0000313" key="9">
    <source>
        <dbReference type="Proteomes" id="UP000027222"/>
    </source>
</evidence>
<accession>A0A067SB44</accession>
<dbReference type="EMBL" id="KL142417">
    <property type="protein sequence ID" value="KDR67192.1"/>
    <property type="molecule type" value="Genomic_DNA"/>
</dbReference>
<dbReference type="HOGENOM" id="CLU_079937_1_0_1"/>
<feature type="domain" description="CFEM" evidence="7">
    <location>
        <begin position="13"/>
        <end position="124"/>
    </location>
</feature>
<dbReference type="OrthoDB" id="4505683at2759"/>